<dbReference type="PANTHER" id="PTHR23003:SF3">
    <property type="entry name" value="FI21236P1-RELATED"/>
    <property type="match status" value="1"/>
</dbReference>
<dbReference type="InterPro" id="IPR035979">
    <property type="entry name" value="RBD_domain_sf"/>
</dbReference>
<keyword evidence="1 2" id="KW-0694">RNA-binding</keyword>
<feature type="compositionally biased region" description="Gly residues" evidence="3">
    <location>
        <begin position="392"/>
        <end position="409"/>
    </location>
</feature>
<feature type="domain" description="RRM" evidence="4">
    <location>
        <begin position="66"/>
        <end position="144"/>
    </location>
</feature>
<feature type="domain" description="RRM" evidence="4">
    <location>
        <begin position="301"/>
        <end position="379"/>
    </location>
</feature>
<dbReference type="AlphaFoldDB" id="A0A7S4AB42"/>
<organism evidence="5">
    <name type="scientific">Pseudo-nitzschia australis</name>
    <dbReference type="NCBI Taxonomy" id="44445"/>
    <lineage>
        <taxon>Eukaryota</taxon>
        <taxon>Sar</taxon>
        <taxon>Stramenopiles</taxon>
        <taxon>Ochrophyta</taxon>
        <taxon>Bacillariophyta</taxon>
        <taxon>Bacillariophyceae</taxon>
        <taxon>Bacillariophycidae</taxon>
        <taxon>Bacillariales</taxon>
        <taxon>Bacillariaceae</taxon>
        <taxon>Pseudo-nitzschia</taxon>
    </lineage>
</organism>
<dbReference type="GO" id="GO:1990904">
    <property type="term" value="C:ribonucleoprotein complex"/>
    <property type="evidence" value="ECO:0007669"/>
    <property type="project" value="TreeGrafter"/>
</dbReference>
<protein>
    <recommendedName>
        <fullName evidence="4">RRM domain-containing protein</fullName>
    </recommendedName>
</protein>
<accession>A0A7S4AB42</accession>
<reference evidence="5" key="1">
    <citation type="submission" date="2021-01" db="EMBL/GenBank/DDBJ databases">
        <authorList>
            <person name="Corre E."/>
            <person name="Pelletier E."/>
            <person name="Niang G."/>
            <person name="Scheremetjew M."/>
            <person name="Finn R."/>
            <person name="Kale V."/>
            <person name="Holt S."/>
            <person name="Cochrane G."/>
            <person name="Meng A."/>
            <person name="Brown T."/>
            <person name="Cohen L."/>
        </authorList>
    </citation>
    <scope>NUCLEOTIDE SEQUENCE</scope>
    <source>
        <strain evidence="5">10249 10 AB</strain>
    </source>
</reference>
<gene>
    <name evidence="5" type="ORF">PAUS00366_LOCUS2261</name>
</gene>
<feature type="domain" description="RRM" evidence="4">
    <location>
        <begin position="196"/>
        <end position="273"/>
    </location>
</feature>
<dbReference type="FunFam" id="3.30.70.330:FF:000362">
    <property type="entry name" value="GBP2p Poly(A+) RNA-binding protein"/>
    <property type="match status" value="1"/>
</dbReference>
<dbReference type="CDD" id="cd00590">
    <property type="entry name" value="RRM_SF"/>
    <property type="match status" value="3"/>
</dbReference>
<dbReference type="InterPro" id="IPR012677">
    <property type="entry name" value="Nucleotide-bd_a/b_plait_sf"/>
</dbReference>
<dbReference type="PANTHER" id="PTHR23003">
    <property type="entry name" value="RNA RECOGNITION MOTIF RRM DOMAIN CONTAINING PROTEIN"/>
    <property type="match status" value="1"/>
</dbReference>
<dbReference type="GO" id="GO:0005634">
    <property type="term" value="C:nucleus"/>
    <property type="evidence" value="ECO:0007669"/>
    <property type="project" value="TreeGrafter"/>
</dbReference>
<dbReference type="InterPro" id="IPR000504">
    <property type="entry name" value="RRM_dom"/>
</dbReference>
<evidence type="ECO:0000256" key="1">
    <source>
        <dbReference type="ARBA" id="ARBA00022884"/>
    </source>
</evidence>
<dbReference type="GO" id="GO:0005737">
    <property type="term" value="C:cytoplasm"/>
    <property type="evidence" value="ECO:0007669"/>
    <property type="project" value="TreeGrafter"/>
</dbReference>
<feature type="region of interest" description="Disordered" evidence="3">
    <location>
        <begin position="272"/>
        <end position="296"/>
    </location>
</feature>
<feature type="region of interest" description="Disordered" evidence="3">
    <location>
        <begin position="1"/>
        <end position="63"/>
    </location>
</feature>
<dbReference type="Gene3D" id="3.30.70.330">
    <property type="match status" value="4"/>
</dbReference>
<dbReference type="Pfam" id="PF00076">
    <property type="entry name" value="RRM_1"/>
    <property type="match status" value="4"/>
</dbReference>
<sequence>MASKDEEVKVKKEELEGSEEIGKETAEETSKTEDAATGQEGPDKATSPIATTEEVAGEEDDSDKKRRVYVGNLAWEISWQDLKDLMKTLNHEVVRVDVMQTSDGRSKGCAIVEFATSEGAAEAVLTLNDTELSGRRIFVREDREKSNIGAGGRDFSARGGRYSNNNQRNRHHGTNQSGSNYNHNSTVSSNPESQSRRVYVGNLSWDVTWSDLKDHMKTVGDVVRADVICEHNGRSKGCGIVEFETEEGAQEAIETLTHTELRGRMIFVREDREGSGSEGKGGHALRRIGAGSANPNQTSNNSVYVWNLSYDVSWQDLKDHMRKAGNVDQATILTGNDGSTSIGCGIVVYQSARDAARAIRELQESDLKGRPVRLREDKIASAGSRSDRGGRQGRGGRSGRGGRHGSGGRGHGDEPASELTQLYVGNLSYDTTWKELKEHFNQAGEVARADVKTSDNGRSKGFGIVKFARPEDAQTAISTLSGVELDGRALEVRPDHKA</sequence>
<dbReference type="InterPro" id="IPR050374">
    <property type="entry name" value="RRT5_SRSF_SR"/>
</dbReference>
<dbReference type="EMBL" id="HBIX01002982">
    <property type="protein sequence ID" value="CAE0709541.1"/>
    <property type="molecule type" value="Transcribed_RNA"/>
</dbReference>
<dbReference type="SUPFAM" id="SSF54928">
    <property type="entry name" value="RNA-binding domain, RBD"/>
    <property type="match status" value="3"/>
</dbReference>
<feature type="compositionally biased region" description="Basic and acidic residues" evidence="3">
    <location>
        <begin position="1"/>
        <end position="34"/>
    </location>
</feature>
<evidence type="ECO:0000259" key="4">
    <source>
        <dbReference type="PROSITE" id="PS50102"/>
    </source>
</evidence>
<dbReference type="GO" id="GO:0003729">
    <property type="term" value="F:mRNA binding"/>
    <property type="evidence" value="ECO:0007669"/>
    <property type="project" value="TreeGrafter"/>
</dbReference>
<dbReference type="SMART" id="SM00360">
    <property type="entry name" value="RRM"/>
    <property type="match status" value="4"/>
</dbReference>
<proteinExistence type="predicted"/>
<dbReference type="FunFam" id="3.30.70.330:FF:000034">
    <property type="entry name" value="heterogeneous nuclear ribonucleoprotein M isoform X1"/>
    <property type="match status" value="1"/>
</dbReference>
<feature type="domain" description="RRM" evidence="4">
    <location>
        <begin position="420"/>
        <end position="497"/>
    </location>
</feature>
<feature type="region of interest" description="Disordered" evidence="3">
    <location>
        <begin position="148"/>
        <end position="195"/>
    </location>
</feature>
<dbReference type="PROSITE" id="PS50102">
    <property type="entry name" value="RRM"/>
    <property type="match status" value="4"/>
</dbReference>
<feature type="region of interest" description="Disordered" evidence="3">
    <location>
        <begin position="370"/>
        <end position="417"/>
    </location>
</feature>
<evidence type="ECO:0000256" key="3">
    <source>
        <dbReference type="SAM" id="MobiDB-lite"/>
    </source>
</evidence>
<feature type="compositionally biased region" description="Basic and acidic residues" evidence="3">
    <location>
        <begin position="370"/>
        <end position="390"/>
    </location>
</feature>
<evidence type="ECO:0000313" key="5">
    <source>
        <dbReference type="EMBL" id="CAE0709541.1"/>
    </source>
</evidence>
<name>A0A7S4AB42_9STRA</name>
<feature type="compositionally biased region" description="Polar residues" evidence="3">
    <location>
        <begin position="174"/>
        <end position="193"/>
    </location>
</feature>
<evidence type="ECO:0000256" key="2">
    <source>
        <dbReference type="PROSITE-ProRule" id="PRU00176"/>
    </source>
</evidence>